<keyword evidence="1" id="KW-1133">Transmembrane helix</keyword>
<protein>
    <submittedName>
        <fullName evidence="2">Uncharacterized protein</fullName>
    </submittedName>
</protein>
<dbReference type="Proteomes" id="UP000799429">
    <property type="component" value="Unassembled WGS sequence"/>
</dbReference>
<sequence>MASKGDGERGSWSNEAIFALLGVAVMIVLPSLALMWRHRQTFWRSWRNWNCATPPSVTVGQDENGSPVGYQGRHATDDIEMNARQVGTVDTLDNRHPIPSYESPFVETEQARLAWQEERSLTGVRFRHQGDLEQNNDGALTD</sequence>
<keyword evidence="1" id="KW-0472">Membrane</keyword>
<feature type="transmembrane region" description="Helical" evidence="1">
    <location>
        <begin position="16"/>
        <end position="36"/>
    </location>
</feature>
<evidence type="ECO:0000313" key="2">
    <source>
        <dbReference type="EMBL" id="KAF2838490.1"/>
    </source>
</evidence>
<gene>
    <name evidence="2" type="ORF">M501DRAFT_1016586</name>
</gene>
<evidence type="ECO:0000313" key="3">
    <source>
        <dbReference type="Proteomes" id="UP000799429"/>
    </source>
</evidence>
<comment type="caution">
    <text evidence="2">The sequence shown here is derived from an EMBL/GenBank/DDBJ whole genome shotgun (WGS) entry which is preliminary data.</text>
</comment>
<keyword evidence="1" id="KW-0812">Transmembrane</keyword>
<organism evidence="2 3">
    <name type="scientific">Patellaria atrata CBS 101060</name>
    <dbReference type="NCBI Taxonomy" id="1346257"/>
    <lineage>
        <taxon>Eukaryota</taxon>
        <taxon>Fungi</taxon>
        <taxon>Dikarya</taxon>
        <taxon>Ascomycota</taxon>
        <taxon>Pezizomycotina</taxon>
        <taxon>Dothideomycetes</taxon>
        <taxon>Dothideomycetes incertae sedis</taxon>
        <taxon>Patellariales</taxon>
        <taxon>Patellariaceae</taxon>
        <taxon>Patellaria</taxon>
    </lineage>
</organism>
<keyword evidence="3" id="KW-1185">Reference proteome</keyword>
<evidence type="ECO:0000256" key="1">
    <source>
        <dbReference type="SAM" id="Phobius"/>
    </source>
</evidence>
<proteinExistence type="predicted"/>
<reference evidence="2" key="1">
    <citation type="journal article" date="2020" name="Stud. Mycol.">
        <title>101 Dothideomycetes genomes: a test case for predicting lifestyles and emergence of pathogens.</title>
        <authorList>
            <person name="Haridas S."/>
            <person name="Albert R."/>
            <person name="Binder M."/>
            <person name="Bloem J."/>
            <person name="Labutti K."/>
            <person name="Salamov A."/>
            <person name="Andreopoulos B."/>
            <person name="Baker S."/>
            <person name="Barry K."/>
            <person name="Bills G."/>
            <person name="Bluhm B."/>
            <person name="Cannon C."/>
            <person name="Castanera R."/>
            <person name="Culley D."/>
            <person name="Daum C."/>
            <person name="Ezra D."/>
            <person name="Gonzalez J."/>
            <person name="Henrissat B."/>
            <person name="Kuo A."/>
            <person name="Liang C."/>
            <person name="Lipzen A."/>
            <person name="Lutzoni F."/>
            <person name="Magnuson J."/>
            <person name="Mondo S."/>
            <person name="Nolan M."/>
            <person name="Ohm R."/>
            <person name="Pangilinan J."/>
            <person name="Park H.-J."/>
            <person name="Ramirez L."/>
            <person name="Alfaro M."/>
            <person name="Sun H."/>
            <person name="Tritt A."/>
            <person name="Yoshinaga Y."/>
            <person name="Zwiers L.-H."/>
            <person name="Turgeon B."/>
            <person name="Goodwin S."/>
            <person name="Spatafora J."/>
            <person name="Crous P."/>
            <person name="Grigoriev I."/>
        </authorList>
    </citation>
    <scope>NUCLEOTIDE SEQUENCE</scope>
    <source>
        <strain evidence="2">CBS 101060</strain>
    </source>
</reference>
<accession>A0A9P4SB31</accession>
<name>A0A9P4SB31_9PEZI</name>
<dbReference type="AlphaFoldDB" id="A0A9P4SB31"/>
<dbReference type="EMBL" id="MU006096">
    <property type="protein sequence ID" value="KAF2838490.1"/>
    <property type="molecule type" value="Genomic_DNA"/>
</dbReference>